<feature type="region of interest" description="Disordered" evidence="2">
    <location>
        <begin position="1"/>
        <end position="20"/>
    </location>
</feature>
<feature type="transmembrane region" description="Helical" evidence="3">
    <location>
        <begin position="57"/>
        <end position="75"/>
    </location>
</feature>
<comment type="similarity">
    <text evidence="1">Belongs to the unc-93 family.</text>
</comment>
<feature type="transmembrane region" description="Helical" evidence="3">
    <location>
        <begin position="26"/>
        <end position="51"/>
    </location>
</feature>
<dbReference type="EMBL" id="CAJNOI010000232">
    <property type="protein sequence ID" value="CAF1199567.1"/>
    <property type="molecule type" value="Genomic_DNA"/>
</dbReference>
<name>A0A814W3A5_9BILA</name>
<evidence type="ECO:0000256" key="3">
    <source>
        <dbReference type="SAM" id="Phobius"/>
    </source>
</evidence>
<dbReference type="AlphaFoldDB" id="A0A814W3A5"/>
<evidence type="ECO:0000256" key="2">
    <source>
        <dbReference type="SAM" id="MobiDB-lite"/>
    </source>
</evidence>
<evidence type="ECO:0000256" key="1">
    <source>
        <dbReference type="ARBA" id="ARBA00009172"/>
    </source>
</evidence>
<dbReference type="PANTHER" id="PTHR19444:SF13">
    <property type="entry name" value="PROTEIN UNC-93 HOMOLOG A"/>
    <property type="match status" value="1"/>
</dbReference>
<keyword evidence="3" id="KW-1133">Transmembrane helix</keyword>
<keyword evidence="3" id="KW-0472">Membrane</keyword>
<dbReference type="Proteomes" id="UP000663877">
    <property type="component" value="Unassembled WGS sequence"/>
</dbReference>
<accession>A0A814W3A5</accession>
<proteinExistence type="inferred from homology"/>
<reference evidence="4" key="1">
    <citation type="submission" date="2021-02" db="EMBL/GenBank/DDBJ databases">
        <authorList>
            <person name="Nowell W R."/>
        </authorList>
    </citation>
    <scope>NUCLEOTIDE SEQUENCE</scope>
</reference>
<dbReference type="InterPro" id="IPR051951">
    <property type="entry name" value="UNC-93_regulatory"/>
</dbReference>
<evidence type="ECO:0000313" key="4">
    <source>
        <dbReference type="EMBL" id="CAF1199567.1"/>
    </source>
</evidence>
<gene>
    <name evidence="4" type="ORF">BJG266_LOCUS26821</name>
</gene>
<dbReference type="PANTHER" id="PTHR19444">
    <property type="entry name" value="UNC-93 RELATED"/>
    <property type="match status" value="1"/>
</dbReference>
<comment type="caution">
    <text evidence="4">The sequence shown here is derived from an EMBL/GenBank/DDBJ whole genome shotgun (WGS) entry which is preliminary data.</text>
</comment>
<protein>
    <submittedName>
        <fullName evidence="4">Uncharacterized protein</fullName>
    </submittedName>
</protein>
<sequence length="175" mass="19613">MPQILNDNEQKGDKSNKKHGDKKRNLAMVCLAILSGSSMLSCFVFTISLIYMLGYKWAIIAGQIGILIYTAANMYPKAVLLYPGKYISNKSTVKHMFVFGGNNSDIQSCITCTIGIQYIGLVMVSYGITGCISSMNRNDMLYNYRISNRENDNESQAKVLTQLVFDYNSEHFAEL</sequence>
<keyword evidence="3" id="KW-0812">Transmembrane</keyword>
<organism evidence="4 5">
    <name type="scientific">Adineta steineri</name>
    <dbReference type="NCBI Taxonomy" id="433720"/>
    <lineage>
        <taxon>Eukaryota</taxon>
        <taxon>Metazoa</taxon>
        <taxon>Spiralia</taxon>
        <taxon>Gnathifera</taxon>
        <taxon>Rotifera</taxon>
        <taxon>Eurotatoria</taxon>
        <taxon>Bdelloidea</taxon>
        <taxon>Adinetida</taxon>
        <taxon>Adinetidae</taxon>
        <taxon>Adineta</taxon>
    </lineage>
</organism>
<evidence type="ECO:0000313" key="5">
    <source>
        <dbReference type="Proteomes" id="UP000663877"/>
    </source>
</evidence>